<proteinExistence type="predicted"/>
<protein>
    <submittedName>
        <fullName evidence="2">Uncharacterized protein</fullName>
    </submittedName>
</protein>
<dbReference type="Proteomes" id="UP001148189">
    <property type="component" value="Unassembled WGS sequence"/>
</dbReference>
<dbReference type="EMBL" id="JAMDHD010000003">
    <property type="protein sequence ID" value="MDD0983918.1"/>
    <property type="molecule type" value="Genomic_DNA"/>
</dbReference>
<keyword evidence="3" id="KW-1185">Reference proteome</keyword>
<accession>A0ABT5N980</accession>
<organism evidence="2 3">
    <name type="scientific">Pseudomonas shahriarae</name>
    <dbReference type="NCBI Taxonomy" id="2745512"/>
    <lineage>
        <taxon>Bacteria</taxon>
        <taxon>Pseudomonadati</taxon>
        <taxon>Pseudomonadota</taxon>
        <taxon>Gammaproteobacteria</taxon>
        <taxon>Pseudomonadales</taxon>
        <taxon>Pseudomonadaceae</taxon>
        <taxon>Pseudomonas</taxon>
    </lineage>
</organism>
<feature type="compositionally biased region" description="Polar residues" evidence="1">
    <location>
        <begin position="1"/>
        <end position="10"/>
    </location>
</feature>
<feature type="region of interest" description="Disordered" evidence="1">
    <location>
        <begin position="1"/>
        <end position="22"/>
    </location>
</feature>
<evidence type="ECO:0000313" key="3">
    <source>
        <dbReference type="Proteomes" id="UP001148189"/>
    </source>
</evidence>
<sequence length="117" mass="12128">MSESTISRNSFPGFGKPPVDYSKMTREEFEKAAGMKFMSYDEMINGNKPDSESGNASGKKPDSGSGKTSGLKFMSYDEMINGNKPDSETGRVSGGADASGSVAGVGFSAGAGASIKF</sequence>
<feature type="region of interest" description="Disordered" evidence="1">
    <location>
        <begin position="42"/>
        <end position="117"/>
    </location>
</feature>
<dbReference type="RefSeq" id="WP_057440274.1">
    <property type="nucleotide sequence ID" value="NZ_JAMDHD010000003.1"/>
</dbReference>
<evidence type="ECO:0000313" key="2">
    <source>
        <dbReference type="EMBL" id="MDD0983918.1"/>
    </source>
</evidence>
<feature type="compositionally biased region" description="Low complexity" evidence="1">
    <location>
        <begin position="90"/>
        <end position="117"/>
    </location>
</feature>
<gene>
    <name evidence="2" type="ORF">M5G21_02900</name>
</gene>
<comment type="caution">
    <text evidence="2">The sequence shown here is derived from an EMBL/GenBank/DDBJ whole genome shotgun (WGS) entry which is preliminary data.</text>
</comment>
<name>A0ABT5N980_9PSED</name>
<evidence type="ECO:0000256" key="1">
    <source>
        <dbReference type="SAM" id="MobiDB-lite"/>
    </source>
</evidence>
<reference evidence="2" key="1">
    <citation type="submission" date="2022-05" db="EMBL/GenBank/DDBJ databases">
        <title>Novel Pseudomonas spp. Isolated from a Rainbow Trout Aquaculture Facility.</title>
        <authorList>
            <person name="Testerman T."/>
            <person name="Graf J."/>
        </authorList>
    </citation>
    <scope>NUCLEOTIDE SEQUENCE</scope>
    <source>
        <strain evidence="2">ID1050</strain>
    </source>
</reference>